<accession>A0A9J5XJA4</accession>
<dbReference type="InterPro" id="IPR001810">
    <property type="entry name" value="F-box_dom"/>
</dbReference>
<dbReference type="PANTHER" id="PTHR31111">
    <property type="entry name" value="BNAA05G37150D PROTEIN-RELATED"/>
    <property type="match status" value="1"/>
</dbReference>
<dbReference type="PANTHER" id="PTHR31111:SF87">
    <property type="entry name" value="F-BOX DOMAIN-CONTAINING PROTEIN"/>
    <property type="match status" value="1"/>
</dbReference>
<feature type="domain" description="F-box" evidence="1">
    <location>
        <begin position="1"/>
        <end position="45"/>
    </location>
</feature>
<proteinExistence type="predicted"/>
<comment type="caution">
    <text evidence="2">The sequence shown here is derived from an EMBL/GenBank/DDBJ whole genome shotgun (WGS) entry which is preliminary data.</text>
</comment>
<keyword evidence="3" id="KW-1185">Reference proteome</keyword>
<dbReference type="NCBIfam" id="TIGR01640">
    <property type="entry name" value="F_box_assoc_1"/>
    <property type="match status" value="1"/>
</dbReference>
<evidence type="ECO:0000259" key="1">
    <source>
        <dbReference type="PROSITE" id="PS50181"/>
    </source>
</evidence>
<dbReference type="SUPFAM" id="SSF81383">
    <property type="entry name" value="F-box domain"/>
    <property type="match status" value="1"/>
</dbReference>
<dbReference type="CDD" id="cd22157">
    <property type="entry name" value="F-box_AtFBW1-like"/>
    <property type="match status" value="1"/>
</dbReference>
<evidence type="ECO:0000313" key="2">
    <source>
        <dbReference type="EMBL" id="KAG5588387.1"/>
    </source>
</evidence>
<organism evidence="2 3">
    <name type="scientific">Solanum commersonii</name>
    <name type="common">Commerson's wild potato</name>
    <name type="synonym">Commerson's nightshade</name>
    <dbReference type="NCBI Taxonomy" id="4109"/>
    <lineage>
        <taxon>Eukaryota</taxon>
        <taxon>Viridiplantae</taxon>
        <taxon>Streptophyta</taxon>
        <taxon>Embryophyta</taxon>
        <taxon>Tracheophyta</taxon>
        <taxon>Spermatophyta</taxon>
        <taxon>Magnoliopsida</taxon>
        <taxon>eudicotyledons</taxon>
        <taxon>Gunneridae</taxon>
        <taxon>Pentapetalae</taxon>
        <taxon>asterids</taxon>
        <taxon>lamiids</taxon>
        <taxon>Solanales</taxon>
        <taxon>Solanaceae</taxon>
        <taxon>Solanoideae</taxon>
        <taxon>Solaneae</taxon>
        <taxon>Solanum</taxon>
    </lineage>
</organism>
<dbReference type="Gene3D" id="1.20.1280.50">
    <property type="match status" value="1"/>
</dbReference>
<dbReference type="Proteomes" id="UP000824120">
    <property type="component" value="Chromosome 9"/>
</dbReference>
<evidence type="ECO:0000313" key="3">
    <source>
        <dbReference type="Proteomes" id="UP000824120"/>
    </source>
</evidence>
<dbReference type="Pfam" id="PF00646">
    <property type="entry name" value="F-box"/>
    <property type="match status" value="1"/>
</dbReference>
<dbReference type="InterPro" id="IPR017451">
    <property type="entry name" value="F-box-assoc_interact_dom"/>
</dbReference>
<dbReference type="Pfam" id="PF08268">
    <property type="entry name" value="FBA_3"/>
    <property type="match status" value="1"/>
</dbReference>
<dbReference type="PROSITE" id="PS50181">
    <property type="entry name" value="FBOX"/>
    <property type="match status" value="1"/>
</dbReference>
<dbReference type="SMART" id="SM00256">
    <property type="entry name" value="FBOX"/>
    <property type="match status" value="1"/>
</dbReference>
<dbReference type="InterPro" id="IPR013187">
    <property type="entry name" value="F-box-assoc_dom_typ3"/>
</dbReference>
<dbReference type="AlphaFoldDB" id="A0A9J5XJA4"/>
<dbReference type="EMBL" id="JACXVP010000009">
    <property type="protein sequence ID" value="KAG5588387.1"/>
    <property type="molecule type" value="Genomic_DNA"/>
</dbReference>
<dbReference type="OrthoDB" id="687122at2759"/>
<dbReference type="InterPro" id="IPR036047">
    <property type="entry name" value="F-box-like_dom_sf"/>
</dbReference>
<sequence length="245" mass="28435">MSNSNIPNELVFEILKRVPIKSLIRFKCVSKSFDSLNSEPLFIEAHRKSRVADFLVYYIILKEKFIIYNLGQDDLTCVSFPVKYLKDPCFRNLNHYSESINGVVCMWNNRGDVAICNPFTREHVFLPNPSMEKIITSSLTCCSLGFDPTIKKFIVLKVCLVIDNSLTYWIFTIGVDKSWRKASTRRRRVVRDEKIIRTIILSDEIIRGYSPKLIDVKGQVVALVNTSNFHINFYVKITIIYYLTL</sequence>
<reference evidence="2 3" key="1">
    <citation type="submission" date="2020-09" db="EMBL/GenBank/DDBJ databases">
        <title>De no assembly of potato wild relative species, Solanum commersonii.</title>
        <authorList>
            <person name="Cho K."/>
        </authorList>
    </citation>
    <scope>NUCLEOTIDE SEQUENCE [LARGE SCALE GENOMIC DNA]</scope>
    <source>
        <strain evidence="2">LZ3.2</strain>
        <tissue evidence="2">Leaf</tissue>
    </source>
</reference>
<name>A0A9J5XJA4_SOLCO</name>
<gene>
    <name evidence="2" type="ORF">H5410_048821</name>
</gene>
<protein>
    <recommendedName>
        <fullName evidence="1">F-box domain-containing protein</fullName>
    </recommendedName>
</protein>